<organism evidence="1 2">
    <name type="scientific">Taklimakanibacter albus</name>
    <dbReference type="NCBI Taxonomy" id="2800327"/>
    <lineage>
        <taxon>Bacteria</taxon>
        <taxon>Pseudomonadati</taxon>
        <taxon>Pseudomonadota</taxon>
        <taxon>Alphaproteobacteria</taxon>
        <taxon>Hyphomicrobiales</taxon>
        <taxon>Aestuariivirgaceae</taxon>
        <taxon>Taklimakanibacter</taxon>
    </lineage>
</organism>
<proteinExistence type="predicted"/>
<accession>A0ACC5RF42</accession>
<dbReference type="Proteomes" id="UP000616151">
    <property type="component" value="Unassembled WGS sequence"/>
</dbReference>
<evidence type="ECO:0000313" key="2">
    <source>
        <dbReference type="Proteomes" id="UP000616151"/>
    </source>
</evidence>
<gene>
    <name evidence="1" type="ORF">JHL16_31975</name>
</gene>
<reference evidence="1" key="1">
    <citation type="submission" date="2021-01" db="EMBL/GenBank/DDBJ databases">
        <authorList>
            <person name="Sun Q."/>
        </authorList>
    </citation>
    <scope>NUCLEOTIDE SEQUENCE</scope>
    <source>
        <strain evidence="1">YIM B02566</strain>
    </source>
</reference>
<comment type="caution">
    <text evidence="1">The sequence shown here is derived from an EMBL/GenBank/DDBJ whole genome shotgun (WGS) entry which is preliminary data.</text>
</comment>
<dbReference type="EMBL" id="JAENHL010000008">
    <property type="protein sequence ID" value="MBK1871028.1"/>
    <property type="molecule type" value="Genomic_DNA"/>
</dbReference>
<keyword evidence="2" id="KW-1185">Reference proteome</keyword>
<name>A0ACC5RF42_9HYPH</name>
<sequence>MAVSDAILTRLLSLHPKIIDLSLDRMWRILERLGNPERKLPPVLHVAGTNGKGSTVTYLRSAMEAAGLSVHCYTSPHLVKFHERIRLGHPNGGAFIAEEELNRLLEECEEINGGEPITFFEITTAAAFLAFTRHPADYLVLEVGLGGRLDATNVIARPALSIITPVDYDHQQYLGTTLTEIAREKAGILKHDVAAVIAPQPDEARAEIERCAETVGAPLLIANQDWQAYEQHGRLVYQDESGLLDLPLPQLPGRHQIDNAGTAIAALRSLSDARIAESHIAHGLKTASWPARMQRLGPGALWSFIPKEAELWLDGGHNPSAGRALARAFSELNERVSRPLVLIWGMLNTKAADDFIAPFADIAHRVVTLTIPDEENAIAARDLAETARLQGLSAETADNLEDALKQAAQITPAPRILIVGSLYLAGRVLATHSGEAMSQVTGAGRR</sequence>
<evidence type="ECO:0000313" key="1">
    <source>
        <dbReference type="EMBL" id="MBK1871028.1"/>
    </source>
</evidence>
<protein>
    <submittedName>
        <fullName evidence="1">Bifunctional folylpolyglutamate synthase/dihydrofolate synthase</fullName>
    </submittedName>
</protein>